<proteinExistence type="predicted"/>
<comment type="caution">
    <text evidence="7">The sequence shown here is derived from an EMBL/GenBank/DDBJ whole genome shotgun (WGS) entry which is preliminary data.</text>
</comment>
<evidence type="ECO:0000256" key="1">
    <source>
        <dbReference type="ARBA" id="ARBA00004370"/>
    </source>
</evidence>
<dbReference type="Proteomes" id="UP001144256">
    <property type="component" value="Unassembled WGS sequence"/>
</dbReference>
<feature type="domain" description="HAMP" evidence="6">
    <location>
        <begin position="316"/>
        <end position="368"/>
    </location>
</feature>
<keyword evidence="4" id="KW-0418">Kinase</keyword>
<dbReference type="InterPro" id="IPR003660">
    <property type="entry name" value="HAMP_dom"/>
</dbReference>
<dbReference type="Gene3D" id="3.30.565.10">
    <property type="entry name" value="Histidine kinase-like ATPase, C-terminal domain"/>
    <property type="match status" value="1"/>
</dbReference>
<accession>A0A9W5YD62</accession>
<dbReference type="GO" id="GO:0016020">
    <property type="term" value="C:membrane"/>
    <property type="evidence" value="ECO:0007669"/>
    <property type="project" value="UniProtKB-SubCell"/>
</dbReference>
<comment type="subcellular location">
    <subcellularLocation>
        <location evidence="1">Membrane</location>
    </subcellularLocation>
</comment>
<dbReference type="SUPFAM" id="SSF158472">
    <property type="entry name" value="HAMP domain-like"/>
    <property type="match status" value="1"/>
</dbReference>
<dbReference type="InterPro" id="IPR003594">
    <property type="entry name" value="HATPase_dom"/>
</dbReference>
<feature type="transmembrane region" description="Helical" evidence="5">
    <location>
        <begin position="294"/>
        <end position="319"/>
    </location>
</feature>
<evidence type="ECO:0000313" key="7">
    <source>
        <dbReference type="EMBL" id="GKX31792.1"/>
    </source>
</evidence>
<gene>
    <name evidence="7" type="ORF">SH1V18_42720</name>
</gene>
<sequence>MRQGKIKFSMRLSNIKIKNKLILSFVLVVFIPVLFVGVFLTDNMKKNAMEQSVREAKGDVDRIESELLEILELSELIENKIIADLKVYEIISREYCDALEIFRNYSSYTTLSDYEITYRDIEDIRIYVENSTLLDNLDFMQATDEIKNKKWYQKAVEANGKITCEYYYDKIKNKNFLAINRYYRNTKNKAVIMILVDIDYLVSLIEDETFETMIIDNNGNIIVSKIPDEIGTNINDLEEVDFNNEQGLWVTNYRGKRSQMIVHTVTNNKVNEQMQIVAAFPIEKILKSANQASMLGLSVILISLTTATILIIIFSNGFAKRIKQIRNDMNRVSQGDFGNVSVINGDDEIGQLSRNLNTMVKSIKDLMAEITDMHEKEQEFLINQEKIRFEMLANQINPHFLFNVLESIRMKAHLQGEKEISNIVKLLGQLIRRNLELTNDIVSIEEELKFVESYFTIQKFRFGESISYDIKVEESLEKYCILPLIIQPIVENSIIHGIGVKGGNGHVLIDIRRINDYLSIVIEDNGIGMEKEKLKELKESLMGKDSTNNRIGLKNIEERIHFYYGSSYGLEIDSDIDIGTKVTILLPDERVDTIESIDNR</sequence>
<feature type="transmembrane region" description="Helical" evidence="5">
    <location>
        <begin position="21"/>
        <end position="40"/>
    </location>
</feature>
<dbReference type="PANTHER" id="PTHR34220:SF7">
    <property type="entry name" value="SENSOR HISTIDINE KINASE YPDA"/>
    <property type="match status" value="1"/>
</dbReference>
<keyword evidence="5" id="KW-0472">Membrane</keyword>
<keyword evidence="5" id="KW-1133">Transmembrane helix</keyword>
<dbReference type="EMBL" id="BRLB01000021">
    <property type="protein sequence ID" value="GKX31792.1"/>
    <property type="molecule type" value="Genomic_DNA"/>
</dbReference>
<dbReference type="SMART" id="SM00304">
    <property type="entry name" value="HAMP"/>
    <property type="match status" value="1"/>
</dbReference>
<protein>
    <recommendedName>
        <fullName evidence="6">HAMP domain-containing protein</fullName>
    </recommendedName>
</protein>
<name>A0A9W5YD62_9FIRM</name>
<dbReference type="CDD" id="cd06225">
    <property type="entry name" value="HAMP"/>
    <property type="match status" value="1"/>
</dbReference>
<dbReference type="Pfam" id="PF00672">
    <property type="entry name" value="HAMP"/>
    <property type="match status" value="1"/>
</dbReference>
<dbReference type="InterPro" id="IPR010559">
    <property type="entry name" value="Sig_transdc_His_kin_internal"/>
</dbReference>
<dbReference type="AlphaFoldDB" id="A0A9W5YD62"/>
<evidence type="ECO:0000256" key="4">
    <source>
        <dbReference type="ARBA" id="ARBA00022777"/>
    </source>
</evidence>
<dbReference type="Gene3D" id="1.10.8.500">
    <property type="entry name" value="HAMP domain in histidine kinase"/>
    <property type="match status" value="1"/>
</dbReference>
<dbReference type="InterPro" id="IPR036890">
    <property type="entry name" value="HATPase_C_sf"/>
</dbReference>
<dbReference type="PANTHER" id="PTHR34220">
    <property type="entry name" value="SENSOR HISTIDINE KINASE YPDA"/>
    <property type="match status" value="1"/>
</dbReference>
<dbReference type="SUPFAM" id="SSF55874">
    <property type="entry name" value="ATPase domain of HSP90 chaperone/DNA topoisomerase II/histidine kinase"/>
    <property type="match status" value="1"/>
</dbReference>
<dbReference type="Pfam" id="PF02518">
    <property type="entry name" value="HATPase_c"/>
    <property type="match status" value="1"/>
</dbReference>
<evidence type="ECO:0000256" key="5">
    <source>
        <dbReference type="SAM" id="Phobius"/>
    </source>
</evidence>
<dbReference type="Gene3D" id="3.30.450.20">
    <property type="entry name" value="PAS domain"/>
    <property type="match status" value="2"/>
</dbReference>
<dbReference type="InterPro" id="IPR050640">
    <property type="entry name" value="Bact_2-comp_sensor_kinase"/>
</dbReference>
<dbReference type="PROSITE" id="PS50885">
    <property type="entry name" value="HAMP"/>
    <property type="match status" value="1"/>
</dbReference>
<dbReference type="RefSeq" id="WP_281819092.1">
    <property type="nucleotide sequence ID" value="NZ_BRLB01000021.1"/>
</dbReference>
<evidence type="ECO:0000259" key="6">
    <source>
        <dbReference type="PROSITE" id="PS50885"/>
    </source>
</evidence>
<evidence type="ECO:0000256" key="3">
    <source>
        <dbReference type="ARBA" id="ARBA00022679"/>
    </source>
</evidence>
<keyword evidence="8" id="KW-1185">Reference proteome</keyword>
<evidence type="ECO:0000256" key="2">
    <source>
        <dbReference type="ARBA" id="ARBA00022553"/>
    </source>
</evidence>
<evidence type="ECO:0000313" key="8">
    <source>
        <dbReference type="Proteomes" id="UP001144256"/>
    </source>
</evidence>
<keyword evidence="5" id="KW-0812">Transmembrane</keyword>
<dbReference type="GO" id="GO:0000155">
    <property type="term" value="F:phosphorelay sensor kinase activity"/>
    <property type="evidence" value="ECO:0007669"/>
    <property type="project" value="InterPro"/>
</dbReference>
<dbReference type="Pfam" id="PF06580">
    <property type="entry name" value="His_kinase"/>
    <property type="match status" value="1"/>
</dbReference>
<keyword evidence="3" id="KW-0808">Transferase</keyword>
<reference evidence="7" key="1">
    <citation type="submission" date="2022-06" db="EMBL/GenBank/DDBJ databases">
        <title>Vallitalea longa sp. nov., an anaerobic bacterium isolated from marine sediment.</title>
        <authorList>
            <person name="Hirano S."/>
            <person name="Terahara T."/>
            <person name="Mori K."/>
            <person name="Hamada M."/>
            <person name="Matsumoto R."/>
            <person name="Kobayashi T."/>
        </authorList>
    </citation>
    <scope>NUCLEOTIDE SEQUENCE</scope>
    <source>
        <strain evidence="7">SH18-1</strain>
    </source>
</reference>
<keyword evidence="2" id="KW-0597">Phosphoprotein</keyword>
<organism evidence="7 8">
    <name type="scientific">Vallitalea longa</name>
    <dbReference type="NCBI Taxonomy" id="2936439"/>
    <lineage>
        <taxon>Bacteria</taxon>
        <taxon>Bacillati</taxon>
        <taxon>Bacillota</taxon>
        <taxon>Clostridia</taxon>
        <taxon>Lachnospirales</taxon>
        <taxon>Vallitaleaceae</taxon>
        <taxon>Vallitalea</taxon>
    </lineage>
</organism>